<dbReference type="PANTHER" id="PTHR37304">
    <property type="entry name" value="MEMBRANE PROTEIN-RELATED"/>
    <property type="match status" value="1"/>
</dbReference>
<name>A0A081LGD6_9BACI</name>
<protein>
    <submittedName>
        <fullName evidence="2">Membrane protein</fullName>
    </submittedName>
</protein>
<keyword evidence="1" id="KW-0472">Membrane</keyword>
<keyword evidence="1" id="KW-0812">Transmembrane</keyword>
<feature type="transmembrane region" description="Helical" evidence="1">
    <location>
        <begin position="7"/>
        <end position="34"/>
    </location>
</feature>
<feature type="transmembrane region" description="Helical" evidence="1">
    <location>
        <begin position="40"/>
        <end position="61"/>
    </location>
</feature>
<dbReference type="RefSeq" id="WP_003212952.1">
    <property type="nucleotide sequence ID" value="NZ_JAVIKA010000004.1"/>
</dbReference>
<comment type="caution">
    <text evidence="2">The sequence shown here is derived from an EMBL/GenBank/DDBJ whole genome shotgun (WGS) entry which is preliminary data.</text>
</comment>
<reference evidence="2 3" key="1">
    <citation type="submission" date="2012-09" db="EMBL/GenBank/DDBJ databases">
        <title>Genome Sequence of Bacillus sp. DW5-4.</title>
        <authorList>
            <person name="Lai Q."/>
            <person name="Liu Y."/>
            <person name="Shao Z."/>
        </authorList>
    </citation>
    <scope>NUCLEOTIDE SEQUENCE [LARGE SCALE GENOMIC DNA]</scope>
    <source>
        <strain evidence="2 3">DW5-4</strain>
    </source>
</reference>
<dbReference type="AlphaFoldDB" id="A0A081LGD6"/>
<sequence>MSAIQRIALVLTIIGAINWGLIGFFQFDLVAAIFGGQGSALSRIIYGLVGIAGLVNLGLLFKPSEEAVRRDEPNPEVR</sequence>
<gene>
    <name evidence="2" type="ORF">BA70_01595</name>
</gene>
<organism evidence="2 3">
    <name type="scientific">Bacillus zhangzhouensis</name>
    <dbReference type="NCBI Taxonomy" id="1178540"/>
    <lineage>
        <taxon>Bacteria</taxon>
        <taxon>Bacillati</taxon>
        <taxon>Bacillota</taxon>
        <taxon>Bacilli</taxon>
        <taxon>Bacillales</taxon>
        <taxon>Bacillaceae</taxon>
        <taxon>Bacillus</taxon>
    </lineage>
</organism>
<dbReference type="eggNOG" id="COG2155">
    <property type="taxonomic scope" value="Bacteria"/>
</dbReference>
<evidence type="ECO:0000256" key="1">
    <source>
        <dbReference type="SAM" id="Phobius"/>
    </source>
</evidence>
<accession>A0A081LGD6</accession>
<keyword evidence="3" id="KW-1185">Reference proteome</keyword>
<dbReference type="Pfam" id="PF04070">
    <property type="entry name" value="DUF378"/>
    <property type="match status" value="1"/>
</dbReference>
<dbReference type="InterPro" id="IPR007211">
    <property type="entry name" value="DUF378"/>
</dbReference>
<dbReference type="GeneID" id="61769224"/>
<proteinExistence type="predicted"/>
<dbReference type="PANTHER" id="PTHR37304:SF1">
    <property type="entry name" value="MEMBRANE PROTEIN"/>
    <property type="match status" value="1"/>
</dbReference>
<dbReference type="OrthoDB" id="9812136at2"/>
<dbReference type="EMBL" id="JOTP01000001">
    <property type="protein sequence ID" value="KEP28312.1"/>
    <property type="molecule type" value="Genomic_DNA"/>
</dbReference>
<keyword evidence="1" id="KW-1133">Transmembrane helix</keyword>
<evidence type="ECO:0000313" key="2">
    <source>
        <dbReference type="EMBL" id="KEP28312.1"/>
    </source>
</evidence>
<evidence type="ECO:0000313" key="3">
    <source>
        <dbReference type="Proteomes" id="UP000028091"/>
    </source>
</evidence>
<dbReference type="Proteomes" id="UP000028091">
    <property type="component" value="Unassembled WGS sequence"/>
</dbReference>